<gene>
    <name evidence="1" type="ORF">psal_cds_430</name>
</gene>
<sequence>MADDERIKEGEAAWSARLAQDYAECVIESRRRTQKHYRDADKRATLLDRFFDAITPSHLGVDSIAHWRKFEGRRCYNDYVWCMGMSHGISQITPRPPIH</sequence>
<organism evidence="1 2">
    <name type="scientific">Pandoravirus salinus</name>
    <dbReference type="NCBI Taxonomy" id="1349410"/>
    <lineage>
        <taxon>Viruses</taxon>
        <taxon>Pandoravirus</taxon>
    </lineage>
</organism>
<keyword evidence="2" id="KW-1185">Reference proteome</keyword>
<proteinExistence type="predicted"/>
<dbReference type="Proteomes" id="UP000204584">
    <property type="component" value="Segment"/>
</dbReference>
<dbReference type="RefSeq" id="YP_008437235.1">
    <property type="nucleotide sequence ID" value="NC_022098.1"/>
</dbReference>
<dbReference type="KEGG" id="vg:16605953"/>
<dbReference type="EMBL" id="KC977571">
    <property type="protein sequence ID" value="AGO84166.1"/>
    <property type="molecule type" value="Genomic_DNA"/>
</dbReference>
<protein>
    <submittedName>
        <fullName evidence="1">Uncharacterized protein</fullName>
    </submittedName>
</protein>
<evidence type="ECO:0000313" key="1">
    <source>
        <dbReference type="EMBL" id="AGO84166.1"/>
    </source>
</evidence>
<dbReference type="GeneID" id="16605953"/>
<name>S4VXI1_9VIRU</name>
<evidence type="ECO:0000313" key="2">
    <source>
        <dbReference type="Proteomes" id="UP000204584"/>
    </source>
</evidence>
<reference evidence="1 2" key="1">
    <citation type="journal article" date="2013" name="Science">
        <title>Pandoraviruses: amoeba viruses with genomes up to 2.5 Mb reaching that of parasitic eukaryotes.</title>
        <authorList>
            <person name="Philippe N."/>
            <person name="Legendre M."/>
            <person name="Doutre G."/>
            <person name="Coute Y."/>
            <person name="Poirot O."/>
            <person name="Lescot M."/>
            <person name="Arslan D."/>
            <person name="Seltzer V."/>
            <person name="Bertaux L."/>
            <person name="Bruley C."/>
            <person name="Garin J."/>
            <person name="Claverie J.M."/>
            <person name="Abergel C."/>
        </authorList>
    </citation>
    <scope>NUCLEOTIDE SEQUENCE [LARGE SCALE GENOMIC DNA]</scope>
</reference>
<accession>S4VXI1</accession>